<dbReference type="AlphaFoldDB" id="A0A6J8A7Z9"/>
<keyword evidence="1" id="KW-0472">Membrane</keyword>
<sequence>MALSLLRCMRRTGLGRLRNTCSVVNWNLSVLAIPNEGAQLTQKRCARMFPKNPFNRVDNDKLPEDFTLVYCNTNGEGLKQYFLMISSSLLITGGGVISYGGLIKTVSDHPAFFFGVTSCIALCIGCILVINRCTMLRIYKNMKTDLYVGVRPKWLFLQEKFTFRLENIVRNDWKYRDKIHHNYLKGNLRIKDRPFVLSIMDFSSPQFYNEIYGHKKFLSEEAKNFPNKDK</sequence>
<keyword evidence="1" id="KW-1133">Transmembrane helix</keyword>
<evidence type="ECO:0000313" key="2">
    <source>
        <dbReference type="EMBL" id="CAC5362343.1"/>
    </source>
</evidence>
<dbReference type="OrthoDB" id="10275462at2759"/>
<keyword evidence="3" id="KW-1185">Reference proteome</keyword>
<proteinExistence type="predicted"/>
<feature type="transmembrane region" description="Helical" evidence="1">
    <location>
        <begin position="81"/>
        <end position="99"/>
    </location>
</feature>
<accession>A0A6J8A7Z9</accession>
<evidence type="ECO:0000256" key="1">
    <source>
        <dbReference type="SAM" id="Phobius"/>
    </source>
</evidence>
<reference evidence="2 3" key="1">
    <citation type="submission" date="2020-06" db="EMBL/GenBank/DDBJ databases">
        <authorList>
            <person name="Li R."/>
            <person name="Bekaert M."/>
        </authorList>
    </citation>
    <scope>NUCLEOTIDE SEQUENCE [LARGE SCALE GENOMIC DNA]</scope>
    <source>
        <strain evidence="3">wild</strain>
    </source>
</reference>
<keyword evidence="1" id="KW-0812">Transmembrane</keyword>
<feature type="transmembrane region" description="Helical" evidence="1">
    <location>
        <begin position="111"/>
        <end position="130"/>
    </location>
</feature>
<protein>
    <submittedName>
        <fullName evidence="2">Uncharacterized protein</fullName>
    </submittedName>
</protein>
<organism evidence="2 3">
    <name type="scientific">Mytilus coruscus</name>
    <name type="common">Sea mussel</name>
    <dbReference type="NCBI Taxonomy" id="42192"/>
    <lineage>
        <taxon>Eukaryota</taxon>
        <taxon>Metazoa</taxon>
        <taxon>Spiralia</taxon>
        <taxon>Lophotrochozoa</taxon>
        <taxon>Mollusca</taxon>
        <taxon>Bivalvia</taxon>
        <taxon>Autobranchia</taxon>
        <taxon>Pteriomorphia</taxon>
        <taxon>Mytilida</taxon>
        <taxon>Mytiloidea</taxon>
        <taxon>Mytilidae</taxon>
        <taxon>Mytilinae</taxon>
        <taxon>Mytilus</taxon>
    </lineage>
</organism>
<gene>
    <name evidence="2" type="ORF">MCOR_4133</name>
</gene>
<evidence type="ECO:0000313" key="3">
    <source>
        <dbReference type="Proteomes" id="UP000507470"/>
    </source>
</evidence>
<dbReference type="EMBL" id="CACVKT020000740">
    <property type="protein sequence ID" value="CAC5362343.1"/>
    <property type="molecule type" value="Genomic_DNA"/>
</dbReference>
<dbReference type="Proteomes" id="UP000507470">
    <property type="component" value="Unassembled WGS sequence"/>
</dbReference>
<name>A0A6J8A7Z9_MYTCO</name>